<feature type="transmembrane region" description="Helical" evidence="6">
    <location>
        <begin position="863"/>
        <end position="882"/>
    </location>
</feature>
<evidence type="ECO:0000256" key="6">
    <source>
        <dbReference type="SAM" id="Phobius"/>
    </source>
</evidence>
<evidence type="ECO:0000256" key="2">
    <source>
        <dbReference type="ARBA" id="ARBA00022723"/>
    </source>
</evidence>
<reference evidence="9" key="1">
    <citation type="journal article" date="2019" name="Int. J. Syst. Evol. Microbiol.">
        <title>The Global Catalogue of Microorganisms (GCM) 10K type strain sequencing project: providing services to taxonomists for standard genome sequencing and annotation.</title>
        <authorList>
            <consortium name="The Broad Institute Genomics Platform"/>
            <consortium name="The Broad Institute Genome Sequencing Center for Infectious Disease"/>
            <person name="Wu L."/>
            <person name="Ma J."/>
        </authorList>
    </citation>
    <scope>NUCLEOTIDE SEQUENCE [LARGE SCALE GENOMIC DNA]</scope>
    <source>
        <strain evidence="9">NBRC 101365</strain>
    </source>
</reference>
<keyword evidence="1 4" id="KW-0349">Heme</keyword>
<keyword evidence="2 4" id="KW-0479">Metal-binding</keyword>
<evidence type="ECO:0000256" key="3">
    <source>
        <dbReference type="ARBA" id="ARBA00023004"/>
    </source>
</evidence>
<protein>
    <recommendedName>
        <fullName evidence="7">Cytochrome c domain-containing protein</fullName>
    </recommendedName>
</protein>
<feature type="transmembrane region" description="Helical" evidence="6">
    <location>
        <begin position="839"/>
        <end position="857"/>
    </location>
</feature>
<dbReference type="SUPFAM" id="SSF46626">
    <property type="entry name" value="Cytochrome c"/>
    <property type="match status" value="1"/>
</dbReference>
<keyword evidence="6" id="KW-0472">Membrane</keyword>
<evidence type="ECO:0000256" key="4">
    <source>
        <dbReference type="PROSITE-ProRule" id="PRU00433"/>
    </source>
</evidence>
<keyword evidence="3 4" id="KW-0408">Iron</keyword>
<organism evidence="8 9">
    <name type="scientific">Labrys miyagiensis</name>
    <dbReference type="NCBI Taxonomy" id="346912"/>
    <lineage>
        <taxon>Bacteria</taxon>
        <taxon>Pseudomonadati</taxon>
        <taxon>Pseudomonadota</taxon>
        <taxon>Alphaproteobacteria</taxon>
        <taxon>Hyphomicrobiales</taxon>
        <taxon>Xanthobacteraceae</taxon>
        <taxon>Labrys</taxon>
    </lineage>
</organism>
<feature type="domain" description="Cytochrome c" evidence="7">
    <location>
        <begin position="539"/>
        <end position="646"/>
    </location>
</feature>
<evidence type="ECO:0000256" key="1">
    <source>
        <dbReference type="ARBA" id="ARBA00022617"/>
    </source>
</evidence>
<evidence type="ECO:0000313" key="9">
    <source>
        <dbReference type="Proteomes" id="UP001156882"/>
    </source>
</evidence>
<accession>A0ABQ6CLZ9</accession>
<feature type="transmembrane region" description="Helical" evidence="6">
    <location>
        <begin position="815"/>
        <end position="832"/>
    </location>
</feature>
<proteinExistence type="predicted"/>
<dbReference type="InterPro" id="IPR009056">
    <property type="entry name" value="Cyt_c-like_dom"/>
</dbReference>
<feature type="region of interest" description="Disordered" evidence="5">
    <location>
        <begin position="46"/>
        <end position="81"/>
    </location>
</feature>
<sequence>MGEGRDMPPLRIAGTVLFLFFWLAATLPAAMAEPVDFPSASIQPLSRASPGIRPDAVDPNAPLDEAQGGMTEAGTPVGKRGEGCFPAEQRNVFENVDMIAGPNGVPQPFSYVEHGAISEEAHNAIRGKNTWMLWGEGNEAFWDWVAQHGYGVDDFLILVDSRRRDRRFAEKGLINQPGMKAQYDPGKTILGLYIDQVDDNQVLFGQPAITSLPQNGSSEGCAPFKPGDAELYKRVVSQLPRDGLNPIVYGYLSGVLGLRLMPNPNFFGDTKDAEAARNYWNERVEKTGGAYYGDPKINADPKLVRPFRVSMSCAFCHVSPHPLNPPADPEKPGWENLSSTIGNQYWRANATFGNLTRPDSLLHQYLASQQPGTVDPSMVSTDHIDNPNSIIAIFDVPARLKRADENKPEWQGPANLLIPNRGVDGLDANPRHVPRAIVDGADSVGLFGSLSRVYLNIGAYSEEWRRVQNTLIGFRPQSPFSIASALKDSVYWRTGDKYRIPYLVSFFTFRNAETGATVTQPMHLADTREGKPIIDAEHDKATRGRDVFLANCAICHSSKQPDNFRLKFAPNWQQGQPTDRVSPPTLTLPMDFADWEGFVRSQPYVDYVDQIKKKADLSTASGASFFKDNFLSTDIRVPVTLVGTNSARAVSTNGMRGQVWDNFSSETYKHLPAVGEIRFYNPFSGKPVDSWGNNDSYTPPGGGPGYYRPPSLISLWATGPYLHDNSLGRFTGDPSINGRLQAFDDGIDKLLWNSRRSNGEYPHAGDLRADKELTGGDPGFIYRTTQTSWIAFPARFIRPLFEGIIGSCWVSFLSWYLWVGLGLALILLLFVARGRHGGFLLALSAFASGAFLYLSGIGAIYHALWLIPIVAALGALLLWTFLQGVWPGRIVVFAFLVLTAVAGWHVHYFIEGEEGDLRVGPIPKGTPISLLMNVNPAASTGDLAEAAFGITRGILRINKKGLTDDRAWWAFSKEAAIPLMRASKCPDFVLDRGHWFAESLTDDDKKDLKAFLKTL</sequence>
<keyword evidence="6" id="KW-1133">Transmembrane helix</keyword>
<dbReference type="InterPro" id="IPR036909">
    <property type="entry name" value="Cyt_c-like_dom_sf"/>
</dbReference>
<gene>
    <name evidence="8" type="ORF">GCM10007874_27560</name>
</gene>
<keyword evidence="9" id="KW-1185">Reference proteome</keyword>
<dbReference type="PROSITE" id="PS51007">
    <property type="entry name" value="CYTC"/>
    <property type="match status" value="1"/>
</dbReference>
<comment type="caution">
    <text evidence="8">The sequence shown here is derived from an EMBL/GenBank/DDBJ whole genome shotgun (WGS) entry which is preliminary data.</text>
</comment>
<name>A0ABQ6CLZ9_9HYPH</name>
<keyword evidence="6" id="KW-0812">Transmembrane</keyword>
<evidence type="ECO:0000259" key="7">
    <source>
        <dbReference type="PROSITE" id="PS51007"/>
    </source>
</evidence>
<evidence type="ECO:0000256" key="5">
    <source>
        <dbReference type="SAM" id="MobiDB-lite"/>
    </source>
</evidence>
<feature type="transmembrane region" description="Helical" evidence="6">
    <location>
        <begin position="889"/>
        <end position="910"/>
    </location>
</feature>
<dbReference type="Proteomes" id="UP001156882">
    <property type="component" value="Unassembled WGS sequence"/>
</dbReference>
<dbReference type="EMBL" id="BSPC01000024">
    <property type="protein sequence ID" value="GLS19739.1"/>
    <property type="molecule type" value="Genomic_DNA"/>
</dbReference>
<evidence type="ECO:0000313" key="8">
    <source>
        <dbReference type="EMBL" id="GLS19739.1"/>
    </source>
</evidence>